<dbReference type="PROSITE" id="PS50994">
    <property type="entry name" value="INTEGRASE"/>
    <property type="match status" value="1"/>
</dbReference>
<feature type="domain" description="Integrase catalytic" evidence="12">
    <location>
        <begin position="105"/>
        <end position="221"/>
    </location>
</feature>
<dbReference type="InterPro" id="IPR012337">
    <property type="entry name" value="RNaseH-like_sf"/>
</dbReference>
<dbReference type="GO" id="GO:0005634">
    <property type="term" value="C:nucleus"/>
    <property type="evidence" value="ECO:0007669"/>
    <property type="project" value="UniProtKB-ARBA"/>
</dbReference>
<evidence type="ECO:0000313" key="14">
    <source>
        <dbReference type="Proteomes" id="UP000765509"/>
    </source>
</evidence>
<keyword evidence="9" id="KW-0239">DNA-directed DNA polymerase</keyword>
<keyword evidence="5" id="KW-0460">Magnesium</keyword>
<dbReference type="Pfam" id="PF17921">
    <property type="entry name" value="Integrase_H2C2"/>
    <property type="match status" value="1"/>
</dbReference>
<dbReference type="CDD" id="cd00024">
    <property type="entry name" value="CD_CSD"/>
    <property type="match status" value="1"/>
</dbReference>
<dbReference type="InterPro" id="IPR050951">
    <property type="entry name" value="Retrovirus_Pol_polyprotein"/>
</dbReference>
<dbReference type="InterPro" id="IPR056924">
    <property type="entry name" value="SH3_Tf2-1"/>
</dbReference>
<dbReference type="GO" id="GO:0003887">
    <property type="term" value="F:DNA-directed DNA polymerase activity"/>
    <property type="evidence" value="ECO:0007669"/>
    <property type="project" value="UniProtKB-KW"/>
</dbReference>
<dbReference type="Pfam" id="PF24626">
    <property type="entry name" value="SH3_Tf2-1"/>
    <property type="match status" value="1"/>
</dbReference>
<dbReference type="InterPro" id="IPR016197">
    <property type="entry name" value="Chromo-like_dom_sf"/>
</dbReference>
<evidence type="ECO:0000256" key="5">
    <source>
        <dbReference type="ARBA" id="ARBA00022842"/>
    </source>
</evidence>
<dbReference type="Gene3D" id="3.30.420.10">
    <property type="entry name" value="Ribonuclease H-like superfamily/Ribonuclease H"/>
    <property type="match status" value="1"/>
</dbReference>
<keyword evidence="11" id="KW-0233">DNA recombination</keyword>
<dbReference type="GO" id="GO:0003723">
    <property type="term" value="F:RNA binding"/>
    <property type="evidence" value="ECO:0007669"/>
    <property type="project" value="UniProtKB-KW"/>
</dbReference>
<proteinExistence type="predicted"/>
<evidence type="ECO:0000259" key="12">
    <source>
        <dbReference type="PROSITE" id="PS50994"/>
    </source>
</evidence>
<dbReference type="GO" id="GO:0015074">
    <property type="term" value="P:DNA integration"/>
    <property type="evidence" value="ECO:0007669"/>
    <property type="project" value="UniProtKB-KW"/>
</dbReference>
<keyword evidence="2" id="KW-0479">Metal-binding</keyword>
<evidence type="ECO:0000256" key="10">
    <source>
        <dbReference type="ARBA" id="ARBA00023125"/>
    </source>
</evidence>
<keyword evidence="8" id="KW-0695">RNA-directed DNA polymerase</keyword>
<dbReference type="GO" id="GO:0004190">
    <property type="term" value="F:aspartic-type endopeptidase activity"/>
    <property type="evidence" value="ECO:0007669"/>
    <property type="project" value="UniProtKB-KW"/>
</dbReference>
<accession>A0A9Q3CSK5</accession>
<evidence type="ECO:0000256" key="9">
    <source>
        <dbReference type="ARBA" id="ARBA00022932"/>
    </source>
</evidence>
<evidence type="ECO:0000256" key="3">
    <source>
        <dbReference type="ARBA" id="ARBA00022750"/>
    </source>
</evidence>
<keyword evidence="7" id="KW-0229">DNA integration</keyword>
<dbReference type="GO" id="GO:0006508">
    <property type="term" value="P:proteolysis"/>
    <property type="evidence" value="ECO:0007669"/>
    <property type="project" value="UniProtKB-KW"/>
</dbReference>
<evidence type="ECO:0000256" key="2">
    <source>
        <dbReference type="ARBA" id="ARBA00022723"/>
    </source>
</evidence>
<keyword evidence="10" id="KW-0238">DNA-binding</keyword>
<protein>
    <recommendedName>
        <fullName evidence="12">Integrase catalytic domain-containing protein</fullName>
    </recommendedName>
</protein>
<dbReference type="OrthoDB" id="2505288at2759"/>
<evidence type="ECO:0000256" key="4">
    <source>
        <dbReference type="ARBA" id="ARBA00022801"/>
    </source>
</evidence>
<dbReference type="AlphaFoldDB" id="A0A9Q3CSK5"/>
<name>A0A9Q3CSK5_9BASI</name>
<dbReference type="GO" id="GO:0046872">
    <property type="term" value="F:metal ion binding"/>
    <property type="evidence" value="ECO:0007669"/>
    <property type="project" value="UniProtKB-KW"/>
</dbReference>
<reference evidence="13" key="1">
    <citation type="submission" date="2021-03" db="EMBL/GenBank/DDBJ databases">
        <title>Draft genome sequence of rust myrtle Austropuccinia psidii MF-1, a brazilian biotype.</title>
        <authorList>
            <person name="Quecine M.C."/>
            <person name="Pachon D.M.R."/>
            <person name="Bonatelli M.L."/>
            <person name="Correr F.H."/>
            <person name="Franceschini L.M."/>
            <person name="Leite T.F."/>
            <person name="Margarido G.R.A."/>
            <person name="Almeida C.A."/>
            <person name="Ferrarezi J.A."/>
            <person name="Labate C.A."/>
        </authorList>
    </citation>
    <scope>NUCLEOTIDE SEQUENCE</scope>
    <source>
        <strain evidence="13">MF-1</strain>
    </source>
</reference>
<dbReference type="Proteomes" id="UP000765509">
    <property type="component" value="Unassembled WGS sequence"/>
</dbReference>
<dbReference type="GO" id="GO:0003964">
    <property type="term" value="F:RNA-directed DNA polymerase activity"/>
    <property type="evidence" value="ECO:0007669"/>
    <property type="project" value="UniProtKB-KW"/>
</dbReference>
<dbReference type="InterPro" id="IPR001584">
    <property type="entry name" value="Integrase_cat-core"/>
</dbReference>
<dbReference type="InterPro" id="IPR041588">
    <property type="entry name" value="Integrase_H2C2"/>
</dbReference>
<keyword evidence="14" id="KW-1185">Reference proteome</keyword>
<evidence type="ECO:0000313" key="13">
    <source>
        <dbReference type="EMBL" id="MBW0487697.1"/>
    </source>
</evidence>
<dbReference type="SUPFAM" id="SSF53098">
    <property type="entry name" value="Ribonuclease H-like"/>
    <property type="match status" value="1"/>
</dbReference>
<evidence type="ECO:0000256" key="8">
    <source>
        <dbReference type="ARBA" id="ARBA00022918"/>
    </source>
</evidence>
<keyword evidence="3" id="KW-0064">Aspartyl protease</keyword>
<evidence type="ECO:0000256" key="1">
    <source>
        <dbReference type="ARBA" id="ARBA00022670"/>
    </source>
</evidence>
<dbReference type="PANTHER" id="PTHR37984:SF5">
    <property type="entry name" value="PROTEIN NYNRIN-LIKE"/>
    <property type="match status" value="1"/>
</dbReference>
<keyword evidence="9" id="KW-0548">Nucleotidyltransferase</keyword>
<dbReference type="Gene3D" id="1.10.340.70">
    <property type="match status" value="1"/>
</dbReference>
<keyword evidence="9" id="KW-0808">Transferase</keyword>
<dbReference type="EMBL" id="AVOT02009254">
    <property type="protein sequence ID" value="MBW0487697.1"/>
    <property type="molecule type" value="Genomic_DNA"/>
</dbReference>
<evidence type="ECO:0000256" key="11">
    <source>
        <dbReference type="ARBA" id="ARBA00023172"/>
    </source>
</evidence>
<keyword evidence="4" id="KW-0378">Hydrolase</keyword>
<keyword evidence="6" id="KW-0694">RNA-binding</keyword>
<dbReference type="GO" id="GO:0003677">
    <property type="term" value="F:DNA binding"/>
    <property type="evidence" value="ECO:0007669"/>
    <property type="project" value="UniProtKB-KW"/>
</dbReference>
<gene>
    <name evidence="13" type="ORF">O181_027412</name>
</gene>
<dbReference type="GO" id="GO:0006310">
    <property type="term" value="P:DNA recombination"/>
    <property type="evidence" value="ECO:0007669"/>
    <property type="project" value="UniProtKB-KW"/>
</dbReference>
<organism evidence="13 14">
    <name type="scientific">Austropuccinia psidii MF-1</name>
    <dbReference type="NCBI Taxonomy" id="1389203"/>
    <lineage>
        <taxon>Eukaryota</taxon>
        <taxon>Fungi</taxon>
        <taxon>Dikarya</taxon>
        <taxon>Basidiomycota</taxon>
        <taxon>Pucciniomycotina</taxon>
        <taxon>Pucciniomycetes</taxon>
        <taxon>Pucciniales</taxon>
        <taxon>Sphaerophragmiaceae</taxon>
        <taxon>Austropuccinia</taxon>
    </lineage>
</organism>
<evidence type="ECO:0000256" key="7">
    <source>
        <dbReference type="ARBA" id="ARBA00022908"/>
    </source>
</evidence>
<dbReference type="InterPro" id="IPR036397">
    <property type="entry name" value="RNaseH_sf"/>
</dbReference>
<dbReference type="SUPFAM" id="SSF54160">
    <property type="entry name" value="Chromo domain-like"/>
    <property type="match status" value="1"/>
</dbReference>
<dbReference type="PANTHER" id="PTHR37984">
    <property type="entry name" value="PROTEIN CBG26694"/>
    <property type="match status" value="1"/>
</dbReference>
<evidence type="ECO:0000256" key="6">
    <source>
        <dbReference type="ARBA" id="ARBA00022884"/>
    </source>
</evidence>
<comment type="caution">
    <text evidence="13">The sequence shown here is derived from an EMBL/GenBank/DDBJ whole genome shotgun (WGS) entry which is preliminary data.</text>
</comment>
<keyword evidence="1" id="KW-0645">Protease</keyword>
<sequence>MKTEVFSYLIDQIQKAVLQDKDYKEILKKLEKGESASDHSLEPQPKLLLIKDRVVIPSNHEHQLDILQKRHDSLFDGHPGQEKTLNIIKRDSSWAGMNQIIKDYVSSCQKCSRKKNIHHKKFGLLKPLQIPSAVDKFSKMAIFIPAYSTINALYLAQIFISHVFSKNGLPISIFSDRGSSFVSSFWNQLCQKLKKSRDLSTAFHPETDEQKERVNQILEQYPWIYPPFFSIYQRNPSFDSIHIPQDTPAGNLSTKLQSVEQVVKEEMESAIKHFKKCADRNRAISPDFQTGEKVWLASKNIKTARPTKKLSERWLGPFEVLKQIGSHAYQLKLPQKWKSVHPVFHVSLLKPVNQSTIPNQHQLPPPPLIVEKQEEWEVAQVLDSKPKRGILWYLVEWKVFN</sequence>